<evidence type="ECO:0000313" key="2">
    <source>
        <dbReference type="Proteomes" id="UP000074914"/>
    </source>
</evidence>
<reference evidence="1 2" key="1">
    <citation type="submission" date="2015-11" db="EMBL/GenBank/DDBJ databases">
        <title>Exploring the genomic traits of fungus-feeding bacterial genus Collimonas.</title>
        <authorList>
            <person name="Song C."/>
            <person name="Schmidt R."/>
            <person name="de Jager V."/>
            <person name="Krzyzanowska D."/>
            <person name="Jongedijk E."/>
            <person name="Cankar K."/>
            <person name="Beekwilder J."/>
            <person name="van Veen A."/>
            <person name="de Boer W."/>
            <person name="van Veen J.A."/>
            <person name="Garbeva P."/>
        </authorList>
    </citation>
    <scope>NUCLEOTIDE SEQUENCE [LARGE SCALE GENOMIC DNA]</scope>
    <source>
        <strain evidence="1 2">Ter291</strain>
    </source>
</reference>
<evidence type="ECO:0000313" key="1">
    <source>
        <dbReference type="EMBL" id="AMP15740.1"/>
    </source>
</evidence>
<dbReference type="EMBL" id="CP013236">
    <property type="protein sequence ID" value="AMP15740.1"/>
    <property type="molecule type" value="Genomic_DNA"/>
</dbReference>
<dbReference type="Proteomes" id="UP000074914">
    <property type="component" value="Chromosome"/>
</dbReference>
<name>A0ABN4MDS1_9BURK</name>
<sequence>MLEKFDGKKEDPHFDVLLAACHKEIVERSGEIISIQKIPLDAKTIRPSH</sequence>
<proteinExistence type="predicted"/>
<organism evidence="1 2">
    <name type="scientific">Collimonas pratensis</name>
    <dbReference type="NCBI Taxonomy" id="279113"/>
    <lineage>
        <taxon>Bacteria</taxon>
        <taxon>Pseudomonadati</taxon>
        <taxon>Pseudomonadota</taxon>
        <taxon>Betaproteobacteria</taxon>
        <taxon>Burkholderiales</taxon>
        <taxon>Oxalobacteraceae</taxon>
        <taxon>Collimonas</taxon>
    </lineage>
</organism>
<gene>
    <name evidence="1" type="ORF">CPter291_3505</name>
</gene>
<keyword evidence="2" id="KW-1185">Reference proteome</keyword>
<protein>
    <submittedName>
        <fullName evidence="1">Uncharacterized protein</fullName>
    </submittedName>
</protein>
<accession>A0ABN4MDS1</accession>